<reference evidence="4 5" key="1">
    <citation type="journal article" date="2008" name="Int. J. Syst. Evol. Microbiol.">
        <title>Tessaracoccus flavescens sp. nov., isolated from marine sediment.</title>
        <authorList>
            <person name="Lee D.W."/>
            <person name="Lee S.D."/>
        </authorList>
    </citation>
    <scope>NUCLEOTIDE SEQUENCE [LARGE SCALE GENOMIC DNA]</scope>
    <source>
        <strain evidence="4 5">T21</strain>
    </source>
</reference>
<dbReference type="RefSeq" id="WP_281145367.1">
    <property type="nucleotide sequence ID" value="NZ_CP123967.1"/>
</dbReference>
<dbReference type="Pfam" id="PF02720">
    <property type="entry name" value="DUF222"/>
    <property type="match status" value="1"/>
</dbReference>
<keyword evidence="5" id="KW-1185">Reference proteome</keyword>
<evidence type="ECO:0000313" key="5">
    <source>
        <dbReference type="Proteomes" id="UP001244136"/>
    </source>
</evidence>
<dbReference type="InterPro" id="IPR002711">
    <property type="entry name" value="HNH"/>
</dbReference>
<feature type="compositionally biased region" description="Polar residues" evidence="2">
    <location>
        <begin position="280"/>
        <end position="304"/>
    </location>
</feature>
<protein>
    <submittedName>
        <fullName evidence="4">DUF222 domain-containing protein</fullName>
    </submittedName>
</protein>
<dbReference type="CDD" id="cd00085">
    <property type="entry name" value="HNHc"/>
    <property type="match status" value="1"/>
</dbReference>
<proteinExistence type="inferred from homology"/>
<dbReference type="Pfam" id="PF01844">
    <property type="entry name" value="HNH"/>
    <property type="match status" value="1"/>
</dbReference>
<dbReference type="Proteomes" id="UP001244136">
    <property type="component" value="Chromosome"/>
</dbReference>
<evidence type="ECO:0000256" key="1">
    <source>
        <dbReference type="ARBA" id="ARBA00023450"/>
    </source>
</evidence>
<feature type="domain" description="HNH nuclease" evidence="3">
    <location>
        <begin position="374"/>
        <end position="426"/>
    </location>
</feature>
<evidence type="ECO:0000259" key="3">
    <source>
        <dbReference type="SMART" id="SM00507"/>
    </source>
</evidence>
<organism evidence="4 5">
    <name type="scientific">Tessaracoccus lacteus</name>
    <dbReference type="NCBI Taxonomy" id="3041766"/>
    <lineage>
        <taxon>Bacteria</taxon>
        <taxon>Bacillati</taxon>
        <taxon>Actinomycetota</taxon>
        <taxon>Actinomycetes</taxon>
        <taxon>Propionibacteriales</taxon>
        <taxon>Propionibacteriaceae</taxon>
        <taxon>Tessaracoccus</taxon>
    </lineage>
</organism>
<name>A0ABY8PYV8_9ACTN</name>
<dbReference type="SMART" id="SM00507">
    <property type="entry name" value="HNHc"/>
    <property type="match status" value="1"/>
</dbReference>
<dbReference type="InterPro" id="IPR003615">
    <property type="entry name" value="HNH_nuc"/>
</dbReference>
<accession>A0ABY8PYV8</accession>
<feature type="region of interest" description="Disordered" evidence="2">
    <location>
        <begin position="264"/>
        <end position="307"/>
    </location>
</feature>
<comment type="similarity">
    <text evidence="1">Belongs to the Rv1128c/1148c/1588c/1702c/1945/3466 family.</text>
</comment>
<dbReference type="Gene3D" id="1.10.30.50">
    <property type="match status" value="1"/>
</dbReference>
<feature type="compositionally biased region" description="Pro residues" evidence="2">
    <location>
        <begin position="268"/>
        <end position="277"/>
    </location>
</feature>
<evidence type="ECO:0000313" key="4">
    <source>
        <dbReference type="EMBL" id="WGT47654.1"/>
    </source>
</evidence>
<evidence type="ECO:0000256" key="2">
    <source>
        <dbReference type="SAM" id="MobiDB-lite"/>
    </source>
</evidence>
<dbReference type="InterPro" id="IPR003870">
    <property type="entry name" value="DUF222"/>
</dbReference>
<sequence>MEPTTRLTTDAALTAIRAALAAIDHPQRTHISHHERLTLLQTARRAQGQLAGLVAMLTGEAEANHSAEAVAGTQLPTLLGQQEHLDVRDALRSVTQARDIAHHDDVAHRVIDGSLSPQHAQAIRRTLDTLPHALNTGQRDHARQYLIDKAATVTPGRLTASTDDLLAAVAPELVPTAEERDARLARQRADALARRSFTWGEDTAHPGSWYFKGSLPTLEAEQVIRAITIEVNHAKRAQRRQHRRHDTPRWDQRQADALTTLATTAAPPADPPQPKPPTLRQAQGVSTSSTNRGSEGSDASNSPDPYTPATLVVTIDYTELATQLHASGQLPSGARLPAKELRRLACDAQIIPIVLGAQAEILDVGRAHRFVTPAIRHALNLRDNGCIFPGCHATALECDAHHVIPWWAGGSTSLDNLALLCPYHHPKVEPTHTGPGAGTTSADGWHITFNPHTGRPTLGREPPDTS</sequence>
<gene>
    <name evidence="4" type="ORF">QH948_02425</name>
</gene>
<dbReference type="EMBL" id="CP123967">
    <property type="protein sequence ID" value="WGT47654.1"/>
    <property type="molecule type" value="Genomic_DNA"/>
</dbReference>